<dbReference type="OrthoDB" id="2496395at2759"/>
<feature type="region of interest" description="Disordered" evidence="1">
    <location>
        <begin position="918"/>
        <end position="960"/>
    </location>
</feature>
<dbReference type="Proteomes" id="UP000297245">
    <property type="component" value="Unassembled WGS sequence"/>
</dbReference>
<reference evidence="3 4" key="1">
    <citation type="journal article" date="2019" name="Nat. Ecol. Evol.">
        <title>Megaphylogeny resolves global patterns of mushroom evolution.</title>
        <authorList>
            <person name="Varga T."/>
            <person name="Krizsan K."/>
            <person name="Foldi C."/>
            <person name="Dima B."/>
            <person name="Sanchez-Garcia M."/>
            <person name="Sanchez-Ramirez S."/>
            <person name="Szollosi G.J."/>
            <person name="Szarkandi J.G."/>
            <person name="Papp V."/>
            <person name="Albert L."/>
            <person name="Andreopoulos W."/>
            <person name="Angelini C."/>
            <person name="Antonin V."/>
            <person name="Barry K.W."/>
            <person name="Bougher N.L."/>
            <person name="Buchanan P."/>
            <person name="Buyck B."/>
            <person name="Bense V."/>
            <person name="Catcheside P."/>
            <person name="Chovatia M."/>
            <person name="Cooper J."/>
            <person name="Damon W."/>
            <person name="Desjardin D."/>
            <person name="Finy P."/>
            <person name="Geml J."/>
            <person name="Haridas S."/>
            <person name="Hughes K."/>
            <person name="Justo A."/>
            <person name="Karasinski D."/>
            <person name="Kautmanova I."/>
            <person name="Kiss B."/>
            <person name="Kocsube S."/>
            <person name="Kotiranta H."/>
            <person name="LaButti K.M."/>
            <person name="Lechner B.E."/>
            <person name="Liimatainen K."/>
            <person name="Lipzen A."/>
            <person name="Lukacs Z."/>
            <person name="Mihaltcheva S."/>
            <person name="Morgado L.N."/>
            <person name="Niskanen T."/>
            <person name="Noordeloos M.E."/>
            <person name="Ohm R.A."/>
            <person name="Ortiz-Santana B."/>
            <person name="Ovrebo C."/>
            <person name="Racz N."/>
            <person name="Riley R."/>
            <person name="Savchenko A."/>
            <person name="Shiryaev A."/>
            <person name="Soop K."/>
            <person name="Spirin V."/>
            <person name="Szebenyi C."/>
            <person name="Tomsovsky M."/>
            <person name="Tulloss R.E."/>
            <person name="Uehling J."/>
            <person name="Grigoriev I.V."/>
            <person name="Vagvolgyi C."/>
            <person name="Papp T."/>
            <person name="Martin F.M."/>
            <person name="Miettinen O."/>
            <person name="Hibbett D.S."/>
            <person name="Nagy L.G."/>
        </authorList>
    </citation>
    <scope>NUCLEOTIDE SEQUENCE [LARGE SCALE GENOMIC DNA]</scope>
    <source>
        <strain evidence="3 4">CBS 962.96</strain>
    </source>
</reference>
<sequence>MLDLDLPPSSPFSSPPPESPTPRYQTPQIFQTPINQRRRANSDTQVTPRTPHTARPADPLGSLSPETDFNPSSPYVGTKEAINAKRVAKGQAKRAATMASKSAIREMEKNLASQEADQKAMQVYKECLDHLHAKGYSFGSFVMYYLDPASREGSGKNRLLKEEVKEWAVQYVENEVAKQARSITRTGTLKAPTEVTDDYVSSFSLMGFYNYFRKPNVGDIILRIFEAAAKSTKAKNHSQARQERRNTVVTSAILSCLGERNYSNNSMKRMTGLYLYASGTHRQTMSVLARLGICESYSTIVRNERISTSVPSSQTLSHPLGEESVKATPIPQTTLIPADNSPIPKCKPLGYDQGYRWGTLRKLSYTRRGMARAIASLGLYAEVYDNINFMSRIAEQTTSKHDFQENGTCVTIFKLWAASLEHMGAKTLIEAFSNARELRRDDVIHTKSESVLFDRLMIYCIIRIIVKFSGQEELQQYAKTLNARQPGTSDIIKPHKTDIYPLASLNIDESTIKGNAEVDAAVVEILGLRLAIEKFWERIRIIAGDQLSLARLRALENIRAGQESEYEGFQWGVWMPGLFHGKMADMHGLLTVHLGKSHSARNPGCLAFHNARLNRLPITPTSLPNFRTCRDLVFVSLYARVLHCLLLVSAKSSLEEYAKSVKTWSQLFNDAKAIYEIYANTVTVDDLRWERRTARPGNSQGDMVYENAILFLRDALISREYTDAIKAGDSGRVFLVLKIWALGFRGNGQMKYAYEMLHLIHCITSVWPEEIRKLVMQNWLVNTTGRANSFLEVDLMQEHLNYWIKVIYKAHGSNSTWEWLDMITPCIGVLRDIARRMNDMLGADIGTRHAPANLRDDIDTLMQSLDEHDVYRLRKGRELEEDEIVIDAITTGLQALTDAIDNPISEYNAAFKKLQRRRQMRPVTDPWEDDSPAQTPEASETMATVQSTTPTLSNPNEDLVDIEERRNEPEMDEEVIEKVLGTLEGVEASEREPMLALSTAEDVAIDDDDDMLEVGGGDQEIDTDSEDEEDEVSEGSEGEWEEDEVDVTLL</sequence>
<feature type="compositionally biased region" description="Acidic residues" evidence="1">
    <location>
        <begin position="1003"/>
        <end position="1012"/>
    </location>
</feature>
<evidence type="ECO:0000259" key="2">
    <source>
        <dbReference type="Pfam" id="PF20231"/>
    </source>
</evidence>
<evidence type="ECO:0000313" key="3">
    <source>
        <dbReference type="EMBL" id="THV07052.1"/>
    </source>
</evidence>
<keyword evidence="4" id="KW-1185">Reference proteome</keyword>
<gene>
    <name evidence="3" type="ORF">K435DRAFT_960028</name>
</gene>
<proteinExistence type="predicted"/>
<accession>A0A4S8MVE7</accession>
<feature type="region of interest" description="Disordered" evidence="1">
    <location>
        <begin position="990"/>
        <end position="1050"/>
    </location>
</feature>
<name>A0A4S8MVE7_DENBC</name>
<dbReference type="EMBL" id="ML179039">
    <property type="protein sequence ID" value="THV07052.1"/>
    <property type="molecule type" value="Genomic_DNA"/>
</dbReference>
<protein>
    <recommendedName>
        <fullName evidence="2">DUF6589 domain-containing protein</fullName>
    </recommendedName>
</protein>
<feature type="compositionally biased region" description="Pro residues" evidence="1">
    <location>
        <begin position="8"/>
        <end position="20"/>
    </location>
</feature>
<feature type="region of interest" description="Disordered" evidence="1">
    <location>
        <begin position="1"/>
        <end position="77"/>
    </location>
</feature>
<dbReference type="AlphaFoldDB" id="A0A4S8MVE7"/>
<feature type="compositionally biased region" description="Polar residues" evidence="1">
    <location>
        <begin position="932"/>
        <end position="956"/>
    </location>
</feature>
<dbReference type="Pfam" id="PF20231">
    <property type="entry name" value="DUF6589"/>
    <property type="match status" value="1"/>
</dbReference>
<evidence type="ECO:0000313" key="4">
    <source>
        <dbReference type="Proteomes" id="UP000297245"/>
    </source>
</evidence>
<feature type="compositionally biased region" description="Polar residues" evidence="1">
    <location>
        <begin position="23"/>
        <end position="35"/>
    </location>
</feature>
<dbReference type="InterPro" id="IPR046496">
    <property type="entry name" value="DUF6589"/>
</dbReference>
<feature type="compositionally biased region" description="Acidic residues" evidence="1">
    <location>
        <begin position="1019"/>
        <end position="1050"/>
    </location>
</feature>
<organism evidence="3 4">
    <name type="scientific">Dendrothele bispora (strain CBS 962.96)</name>
    <dbReference type="NCBI Taxonomy" id="1314807"/>
    <lineage>
        <taxon>Eukaryota</taxon>
        <taxon>Fungi</taxon>
        <taxon>Dikarya</taxon>
        <taxon>Basidiomycota</taxon>
        <taxon>Agaricomycotina</taxon>
        <taxon>Agaricomycetes</taxon>
        <taxon>Agaricomycetidae</taxon>
        <taxon>Agaricales</taxon>
        <taxon>Agaricales incertae sedis</taxon>
        <taxon>Dendrothele</taxon>
    </lineage>
</organism>
<feature type="domain" description="DUF6589" evidence="2">
    <location>
        <begin position="434"/>
        <end position="849"/>
    </location>
</feature>
<feature type="compositionally biased region" description="Polar residues" evidence="1">
    <location>
        <begin position="64"/>
        <end position="75"/>
    </location>
</feature>
<evidence type="ECO:0000256" key="1">
    <source>
        <dbReference type="SAM" id="MobiDB-lite"/>
    </source>
</evidence>